<proteinExistence type="predicted"/>
<dbReference type="Pfam" id="PF12697">
    <property type="entry name" value="Abhydrolase_6"/>
    <property type="match status" value="1"/>
</dbReference>
<dbReference type="STRING" id="1380566.A0A179EZ71"/>
<dbReference type="Gene3D" id="3.40.50.1820">
    <property type="entry name" value="alpha/beta hydrolase"/>
    <property type="match status" value="1"/>
</dbReference>
<feature type="domain" description="AB hydrolase-1" evidence="1">
    <location>
        <begin position="10"/>
        <end position="250"/>
    </location>
</feature>
<dbReference type="RefSeq" id="XP_018136642.1">
    <property type="nucleotide sequence ID" value="XM_018294720.1"/>
</dbReference>
<dbReference type="PANTHER" id="PTHR37017">
    <property type="entry name" value="AB HYDROLASE-1 DOMAIN-CONTAINING PROTEIN-RELATED"/>
    <property type="match status" value="1"/>
</dbReference>
<dbReference type="GeneID" id="28858714"/>
<sequence>MSTSKKPIIYLFNGGWFPASVWSGVQTALKAKGYEMIVPELLSNATDGSQAGKSALDEVQQCHQIVEPLMDAGNTIVVAGWSFGSIPAIMATKGWTLSERKAVGKRGGFKSIVHIAGLAVLTPNVDFLDAWAGGKGYSRYVDVDGVYVPDGTMRLNQYAAEDFLNDQTEEVQKSWWPKMRTWRFSQAALETPIPTTLHDLTIPSTYIVLKNDLGFATQAQEMIAQSHPATKLIEVDSGHCVFLNHAMKIADIFERIA</sequence>
<name>A0A179EZ71_METCM</name>
<gene>
    <name evidence="2" type="ORF">VFPPC_16968</name>
</gene>
<keyword evidence="3" id="KW-1185">Reference proteome</keyword>
<dbReference type="EMBL" id="LSBJ02000017">
    <property type="protein sequence ID" value="OAQ58495.1"/>
    <property type="molecule type" value="Genomic_DNA"/>
</dbReference>
<dbReference type="KEGG" id="pchm:VFPPC_16968"/>
<keyword evidence="2" id="KW-0378">Hydrolase</keyword>
<dbReference type="InterPro" id="IPR000073">
    <property type="entry name" value="AB_hydrolase_1"/>
</dbReference>
<organism evidence="2 3">
    <name type="scientific">Pochonia chlamydosporia 170</name>
    <dbReference type="NCBI Taxonomy" id="1380566"/>
    <lineage>
        <taxon>Eukaryota</taxon>
        <taxon>Fungi</taxon>
        <taxon>Dikarya</taxon>
        <taxon>Ascomycota</taxon>
        <taxon>Pezizomycotina</taxon>
        <taxon>Sordariomycetes</taxon>
        <taxon>Hypocreomycetidae</taxon>
        <taxon>Hypocreales</taxon>
        <taxon>Clavicipitaceae</taxon>
        <taxon>Pochonia</taxon>
    </lineage>
</organism>
<dbReference type="OrthoDB" id="1263307at2759"/>
<dbReference type="InterPro" id="IPR029058">
    <property type="entry name" value="AB_hydrolase_fold"/>
</dbReference>
<accession>A0A179EZ71</accession>
<evidence type="ECO:0000313" key="3">
    <source>
        <dbReference type="Proteomes" id="UP000078397"/>
    </source>
</evidence>
<comment type="caution">
    <text evidence="2">The sequence shown here is derived from an EMBL/GenBank/DDBJ whole genome shotgun (WGS) entry which is preliminary data.</text>
</comment>
<protein>
    <submittedName>
        <fullName evidence="2">Alpha/beta hydrolase family domain-containing protein</fullName>
    </submittedName>
</protein>
<dbReference type="SUPFAM" id="SSF53474">
    <property type="entry name" value="alpha/beta-Hydrolases"/>
    <property type="match status" value="1"/>
</dbReference>
<reference evidence="2 3" key="1">
    <citation type="journal article" date="2016" name="PLoS Pathog.">
        <title>Biosynthesis of antibiotic leucinostatins in bio-control fungus Purpureocillium lilacinum and their inhibition on phytophthora revealed by genome mining.</title>
        <authorList>
            <person name="Wang G."/>
            <person name="Liu Z."/>
            <person name="Lin R."/>
            <person name="Li E."/>
            <person name="Mao Z."/>
            <person name="Ling J."/>
            <person name="Yang Y."/>
            <person name="Yin W.B."/>
            <person name="Xie B."/>
        </authorList>
    </citation>
    <scope>NUCLEOTIDE SEQUENCE [LARGE SCALE GENOMIC DNA]</scope>
    <source>
        <strain evidence="2">170</strain>
    </source>
</reference>
<dbReference type="InterPro" id="IPR052897">
    <property type="entry name" value="Sec-Metab_Biosynth_Hydrolase"/>
</dbReference>
<evidence type="ECO:0000259" key="1">
    <source>
        <dbReference type="Pfam" id="PF12697"/>
    </source>
</evidence>
<dbReference type="Proteomes" id="UP000078397">
    <property type="component" value="Unassembled WGS sequence"/>
</dbReference>
<evidence type="ECO:0000313" key="2">
    <source>
        <dbReference type="EMBL" id="OAQ58495.1"/>
    </source>
</evidence>
<dbReference type="GO" id="GO:0016787">
    <property type="term" value="F:hydrolase activity"/>
    <property type="evidence" value="ECO:0007669"/>
    <property type="project" value="UniProtKB-KW"/>
</dbReference>
<dbReference type="AlphaFoldDB" id="A0A179EZ71"/>
<dbReference type="PANTHER" id="PTHR37017:SF13">
    <property type="entry name" value="AB HYDROLASE-1 DOMAIN-CONTAINING PROTEIN"/>
    <property type="match status" value="1"/>
</dbReference>